<evidence type="ECO:0000256" key="1">
    <source>
        <dbReference type="ARBA" id="ARBA00004383"/>
    </source>
</evidence>
<name>A0A0G4K2S1_9GAMM</name>
<dbReference type="InterPro" id="IPR003538">
    <property type="entry name" value="TonB"/>
</dbReference>
<evidence type="ECO:0000313" key="13">
    <source>
        <dbReference type="EMBL" id="CPR21465.1"/>
    </source>
</evidence>
<dbReference type="OrthoDB" id="9115347at2"/>
<keyword evidence="6" id="KW-0812">Transmembrane</keyword>
<keyword evidence="3 10" id="KW-0813">Transport</keyword>
<evidence type="ECO:0000256" key="8">
    <source>
        <dbReference type="ARBA" id="ARBA00022989"/>
    </source>
</evidence>
<feature type="compositionally biased region" description="Pro residues" evidence="11">
    <location>
        <begin position="116"/>
        <end position="131"/>
    </location>
</feature>
<dbReference type="EMBL" id="CGIG01000001">
    <property type="protein sequence ID" value="CPR21465.1"/>
    <property type="molecule type" value="Genomic_DNA"/>
</dbReference>
<evidence type="ECO:0000256" key="4">
    <source>
        <dbReference type="ARBA" id="ARBA00022475"/>
    </source>
</evidence>
<keyword evidence="9" id="KW-0472">Membrane</keyword>
<comment type="similarity">
    <text evidence="2 10">Belongs to the TonB family.</text>
</comment>
<reference evidence="14" key="1">
    <citation type="submission" date="2015-01" db="EMBL/GenBank/DDBJ databases">
        <authorList>
            <person name="Paterson Steve"/>
        </authorList>
    </citation>
    <scope>NUCLEOTIDE SEQUENCE [LARGE SCALE GENOMIC DNA]</scope>
    <source>
        <strain evidence="14">OBR1</strain>
    </source>
</reference>
<dbReference type="PANTHER" id="PTHR33446">
    <property type="entry name" value="PROTEIN TONB-RELATED"/>
    <property type="match status" value="1"/>
</dbReference>
<sequence>MKAQHLILKERIEVPESAAPAMLLPTGLAAVKKDRLPRLAITAVALAHLALIGAAITHTTQYRPLDIINPAEQTSVQVTMVEMPQPEPPPQPQAATETPALLTAENSEREVAQSEPAPPMPAPAAPPIQPKPKPKPKPTPKIEPKPKPVREAPRPVSEEKSSPVQNARVADKTAIPATAKGEMLKSAPNATPKMVSTVGCMVPAPDYPRKAKRLREEGEVLIRLTINANGTLGRSEVARSSGHEDLDQAAMAAVSGIRCNPYLENGQPISVMTVQPVTFKLSR</sequence>
<keyword evidence="14" id="KW-1185">Reference proteome</keyword>
<dbReference type="GO" id="GO:0015891">
    <property type="term" value="P:siderophore transport"/>
    <property type="evidence" value="ECO:0007669"/>
    <property type="project" value="InterPro"/>
</dbReference>
<evidence type="ECO:0000259" key="12">
    <source>
        <dbReference type="PROSITE" id="PS52015"/>
    </source>
</evidence>
<evidence type="ECO:0000256" key="11">
    <source>
        <dbReference type="SAM" id="MobiDB-lite"/>
    </source>
</evidence>
<keyword evidence="4 10" id="KW-1003">Cell membrane</keyword>
<evidence type="ECO:0000256" key="5">
    <source>
        <dbReference type="ARBA" id="ARBA00022519"/>
    </source>
</evidence>
<feature type="domain" description="TonB C-terminal" evidence="12">
    <location>
        <begin position="192"/>
        <end position="283"/>
    </location>
</feature>
<dbReference type="GO" id="GO:0098797">
    <property type="term" value="C:plasma membrane protein complex"/>
    <property type="evidence" value="ECO:0007669"/>
    <property type="project" value="TreeGrafter"/>
</dbReference>
<feature type="compositionally biased region" description="Basic and acidic residues" evidence="11">
    <location>
        <begin position="140"/>
        <end position="161"/>
    </location>
</feature>
<comment type="subcellular location">
    <subcellularLocation>
        <location evidence="1 10">Cell inner membrane</location>
        <topology evidence="1 10">Single-pass membrane protein</topology>
        <orientation evidence="1 10">Periplasmic side</orientation>
    </subcellularLocation>
</comment>
<dbReference type="Pfam" id="PF03544">
    <property type="entry name" value="TonB_C"/>
    <property type="match status" value="1"/>
</dbReference>
<dbReference type="InterPro" id="IPR051045">
    <property type="entry name" value="TonB-dependent_transducer"/>
</dbReference>
<keyword evidence="8" id="KW-1133">Transmembrane helix</keyword>
<dbReference type="AlphaFoldDB" id="A0A0G4K2S1"/>
<keyword evidence="7 10" id="KW-0653">Protein transport</keyword>
<evidence type="ECO:0000313" key="14">
    <source>
        <dbReference type="Proteomes" id="UP000044377"/>
    </source>
</evidence>
<evidence type="ECO:0000256" key="10">
    <source>
        <dbReference type="RuleBase" id="RU362123"/>
    </source>
</evidence>
<organism evidence="13 14">
    <name type="scientific">Brenneria goodwinii</name>
    <dbReference type="NCBI Taxonomy" id="1109412"/>
    <lineage>
        <taxon>Bacteria</taxon>
        <taxon>Pseudomonadati</taxon>
        <taxon>Pseudomonadota</taxon>
        <taxon>Gammaproteobacteria</taxon>
        <taxon>Enterobacterales</taxon>
        <taxon>Pectobacteriaceae</taxon>
        <taxon>Brenneria</taxon>
    </lineage>
</organism>
<evidence type="ECO:0000256" key="2">
    <source>
        <dbReference type="ARBA" id="ARBA00006555"/>
    </source>
</evidence>
<dbReference type="InterPro" id="IPR037682">
    <property type="entry name" value="TonB_C"/>
</dbReference>
<protein>
    <recommendedName>
        <fullName evidence="10">Protein TonB</fullName>
    </recommendedName>
</protein>
<dbReference type="Gene3D" id="3.30.1150.10">
    <property type="match status" value="1"/>
</dbReference>
<dbReference type="NCBIfam" id="TIGR01352">
    <property type="entry name" value="tonB_Cterm"/>
    <property type="match status" value="1"/>
</dbReference>
<comment type="function">
    <text evidence="10">Interacts with outer membrane receptor proteins that carry out high-affinity binding and energy dependent uptake into the periplasmic space of specific substrates. It could act to transduce energy from the cytoplasmic membrane to specific energy-requiring processes in the outer membrane, resulting in the release into the periplasm of ligands bound by these outer membrane proteins.</text>
</comment>
<evidence type="ECO:0000256" key="7">
    <source>
        <dbReference type="ARBA" id="ARBA00022927"/>
    </source>
</evidence>
<evidence type="ECO:0000256" key="9">
    <source>
        <dbReference type="ARBA" id="ARBA00023136"/>
    </source>
</evidence>
<gene>
    <name evidence="13" type="ORF">BN1221_04902</name>
</gene>
<dbReference type="PRINTS" id="PR01374">
    <property type="entry name" value="TONBPROTEIN"/>
</dbReference>
<accession>A0A0G4K2S1</accession>
<dbReference type="RefSeq" id="WP_048640009.1">
    <property type="nucleotide sequence ID" value="NZ_JAVCYV010000083.1"/>
</dbReference>
<dbReference type="SUPFAM" id="SSF74653">
    <property type="entry name" value="TolA/TonB C-terminal domain"/>
    <property type="match status" value="1"/>
</dbReference>
<dbReference type="GO" id="GO:0030288">
    <property type="term" value="C:outer membrane-bounded periplasmic space"/>
    <property type="evidence" value="ECO:0007669"/>
    <property type="project" value="InterPro"/>
</dbReference>
<dbReference type="PROSITE" id="PS52015">
    <property type="entry name" value="TONB_CTD"/>
    <property type="match status" value="1"/>
</dbReference>
<keyword evidence="5 10" id="KW-0997">Cell inner membrane</keyword>
<dbReference type="PANTHER" id="PTHR33446:SF2">
    <property type="entry name" value="PROTEIN TONB"/>
    <property type="match status" value="1"/>
</dbReference>
<dbReference type="GO" id="GO:0015031">
    <property type="term" value="P:protein transport"/>
    <property type="evidence" value="ECO:0007669"/>
    <property type="project" value="UniProtKB-UniRule"/>
</dbReference>
<dbReference type="STRING" id="1109412.BN1221_04902"/>
<proteinExistence type="inferred from homology"/>
<evidence type="ECO:0000256" key="6">
    <source>
        <dbReference type="ARBA" id="ARBA00022692"/>
    </source>
</evidence>
<dbReference type="GO" id="GO:0031992">
    <property type="term" value="F:energy transducer activity"/>
    <property type="evidence" value="ECO:0007669"/>
    <property type="project" value="InterPro"/>
</dbReference>
<keyword evidence="10" id="KW-0735">Signal-anchor</keyword>
<dbReference type="Proteomes" id="UP000044377">
    <property type="component" value="Unassembled WGS sequence"/>
</dbReference>
<dbReference type="GO" id="GO:0055085">
    <property type="term" value="P:transmembrane transport"/>
    <property type="evidence" value="ECO:0007669"/>
    <property type="project" value="InterPro"/>
</dbReference>
<dbReference type="InterPro" id="IPR006260">
    <property type="entry name" value="TonB/TolA_C"/>
</dbReference>
<feature type="region of interest" description="Disordered" evidence="11">
    <location>
        <begin position="106"/>
        <end position="171"/>
    </location>
</feature>
<evidence type="ECO:0000256" key="3">
    <source>
        <dbReference type="ARBA" id="ARBA00022448"/>
    </source>
</evidence>